<dbReference type="Proteomes" id="UP000466442">
    <property type="component" value="Unassembled WGS sequence"/>
</dbReference>
<name>A0A8S9XX32_APOLU</name>
<proteinExistence type="predicted"/>
<dbReference type="AlphaFoldDB" id="A0A8S9XX32"/>
<dbReference type="SMART" id="SM00198">
    <property type="entry name" value="SCP"/>
    <property type="match status" value="1"/>
</dbReference>
<dbReference type="OrthoDB" id="414826at2759"/>
<dbReference type="InterPro" id="IPR014044">
    <property type="entry name" value="CAP_dom"/>
</dbReference>
<dbReference type="EMBL" id="WIXP02000004">
    <property type="protein sequence ID" value="KAF6212175.1"/>
    <property type="molecule type" value="Genomic_DNA"/>
</dbReference>
<protein>
    <recommendedName>
        <fullName evidence="2">SCP domain-containing protein</fullName>
    </recommendedName>
</protein>
<evidence type="ECO:0000313" key="4">
    <source>
        <dbReference type="Proteomes" id="UP000466442"/>
    </source>
</evidence>
<accession>A0A8S9XX32</accession>
<dbReference type="PRINTS" id="PR00837">
    <property type="entry name" value="V5TPXLIKE"/>
</dbReference>
<comment type="caution">
    <text evidence="3">The sequence shown here is derived from an EMBL/GenBank/DDBJ whole genome shotgun (WGS) entry which is preliminary data.</text>
</comment>
<keyword evidence="4" id="KW-1185">Reference proteome</keyword>
<dbReference type="InterPro" id="IPR035940">
    <property type="entry name" value="CAP_sf"/>
</dbReference>
<dbReference type="InterPro" id="IPR001283">
    <property type="entry name" value="CRISP-related"/>
</dbReference>
<sequence length="779" mass="87740">MNKLLVIASSFSVVVVESFTRSHCDITCEPDLKHTMCIFTSANKNCENLAITPIDEIKEEILLWHNDLRSEFLGKIPDTLYPPGTSLKMLRWDSELAQMASRWASQCEPTNDRCRRLSRFEVGQNVGLQIGNEHPPSSLQTFAEWAKPMDPKYGGSRRLGTLSKRKILERFFQLISVDTYLIGCAEATYSRSDLKHRLLVCNYAPAAETDMTQLYEAALAIREAFLIKSRRMELEKLRNFIHDIYEDSSFLQSADYDSDLNWLGSDSKFGQRTLTDEDREGSGVDDDYCKINCNGARHVMCTSEKEGSPSCNVERWIDESILKDCVVNKLNDLRNTIAGGLPPLPEASDMRMMKWDEELANLAGKWALQCSSTPDSCRDVERFPVNQLVMVGVSTELEDESHCPLLLEGVSRLIYLLDDNVIQSYSVASDDFLRFLTQAIWSRSAYVGCAEVLFRLPPTGEMTLALKHKDAHLEQFSSLVCNFGEGGNLFNQQVYQPGDSCTNCPQGTSCTDPVYRNLCVGDSPYQPQGTLSGARGLDEDSGYNLTANYCNITCEGKPHVMCGPVVEPTSCNRIQMMDDSVLRKCIVSSLNGLRNRVAEGNFSLPTAADMRMLIWDRELADLARRWAARCPEGIDDCRDVDRFPVNQIMMHHVSSEIHDKSRCADQMKALANLLTTLTPNFIGNYQLSDQDPLRLVTQSIWSKSHRIGCAEVLLFRGWGLDKDYPMPDDFDDHSSQHSSLICNFGERVAPLPPPEQEPLGQLPGNRDHPRVLYARAFLR</sequence>
<dbReference type="Gene3D" id="3.40.33.10">
    <property type="entry name" value="CAP"/>
    <property type="match status" value="3"/>
</dbReference>
<feature type="domain" description="SCP" evidence="2">
    <location>
        <begin position="56"/>
        <end position="211"/>
    </location>
</feature>
<evidence type="ECO:0000313" key="3">
    <source>
        <dbReference type="EMBL" id="KAF6212175.1"/>
    </source>
</evidence>
<dbReference type="Pfam" id="PF00188">
    <property type="entry name" value="CAP"/>
    <property type="match status" value="2"/>
</dbReference>
<dbReference type="CDD" id="cd05380">
    <property type="entry name" value="CAP_euk"/>
    <property type="match status" value="3"/>
</dbReference>
<keyword evidence="1" id="KW-0732">Signal</keyword>
<dbReference type="GO" id="GO:0005576">
    <property type="term" value="C:extracellular region"/>
    <property type="evidence" value="ECO:0007669"/>
    <property type="project" value="UniProtKB-SubCell"/>
</dbReference>
<dbReference type="PANTHER" id="PTHR10334">
    <property type="entry name" value="CYSTEINE-RICH SECRETORY PROTEIN-RELATED"/>
    <property type="match status" value="1"/>
</dbReference>
<gene>
    <name evidence="3" type="ORF">GE061_012696</name>
</gene>
<evidence type="ECO:0000259" key="2">
    <source>
        <dbReference type="SMART" id="SM00198"/>
    </source>
</evidence>
<feature type="signal peptide" evidence="1">
    <location>
        <begin position="1"/>
        <end position="18"/>
    </location>
</feature>
<feature type="chain" id="PRO_5035854132" description="SCP domain-containing protein" evidence="1">
    <location>
        <begin position="19"/>
        <end position="779"/>
    </location>
</feature>
<evidence type="ECO:0000256" key="1">
    <source>
        <dbReference type="SAM" id="SignalP"/>
    </source>
</evidence>
<organism evidence="3 4">
    <name type="scientific">Apolygus lucorum</name>
    <name type="common">Small green plant bug</name>
    <name type="synonym">Lygocoris lucorum</name>
    <dbReference type="NCBI Taxonomy" id="248454"/>
    <lineage>
        <taxon>Eukaryota</taxon>
        <taxon>Metazoa</taxon>
        <taxon>Ecdysozoa</taxon>
        <taxon>Arthropoda</taxon>
        <taxon>Hexapoda</taxon>
        <taxon>Insecta</taxon>
        <taxon>Pterygota</taxon>
        <taxon>Neoptera</taxon>
        <taxon>Paraneoptera</taxon>
        <taxon>Hemiptera</taxon>
        <taxon>Heteroptera</taxon>
        <taxon>Panheteroptera</taxon>
        <taxon>Cimicomorpha</taxon>
        <taxon>Miridae</taxon>
        <taxon>Mirini</taxon>
        <taxon>Apolygus</taxon>
    </lineage>
</organism>
<dbReference type="SUPFAM" id="SSF55797">
    <property type="entry name" value="PR-1-like"/>
    <property type="match status" value="3"/>
</dbReference>
<reference evidence="3" key="1">
    <citation type="journal article" date="2021" name="Mol. Ecol. Resour.">
        <title>Apolygus lucorum genome provides insights into omnivorousness and mesophyll feeding.</title>
        <authorList>
            <person name="Liu Y."/>
            <person name="Liu H."/>
            <person name="Wang H."/>
            <person name="Huang T."/>
            <person name="Liu B."/>
            <person name="Yang B."/>
            <person name="Yin L."/>
            <person name="Li B."/>
            <person name="Zhang Y."/>
            <person name="Zhang S."/>
            <person name="Jiang F."/>
            <person name="Zhang X."/>
            <person name="Ren Y."/>
            <person name="Wang B."/>
            <person name="Wang S."/>
            <person name="Lu Y."/>
            <person name="Wu K."/>
            <person name="Fan W."/>
            <person name="Wang G."/>
        </authorList>
    </citation>
    <scope>NUCLEOTIDE SEQUENCE</scope>
    <source>
        <strain evidence="3">12Hb</strain>
    </source>
</reference>